<protein>
    <submittedName>
        <fullName evidence="2">Uncharacterized protein</fullName>
    </submittedName>
</protein>
<accession>A0A6J5M4L9</accession>
<sequence>MIVLNICKEDINWKEAKNGKNYANVATDFLKEPDEKGNTHTVWNNQSQEERAEKAKKNYCGRGKQVSYNAPTAKKEFAVNQQESEDDLPF</sequence>
<organism evidence="2">
    <name type="scientific">uncultured Caudovirales phage</name>
    <dbReference type="NCBI Taxonomy" id="2100421"/>
    <lineage>
        <taxon>Viruses</taxon>
        <taxon>Duplodnaviria</taxon>
        <taxon>Heunggongvirae</taxon>
        <taxon>Uroviricota</taxon>
        <taxon>Caudoviricetes</taxon>
        <taxon>Peduoviridae</taxon>
        <taxon>Maltschvirus</taxon>
        <taxon>Maltschvirus maltsch</taxon>
    </lineage>
</organism>
<dbReference type="EMBL" id="LR796396">
    <property type="protein sequence ID" value="CAB4141744.1"/>
    <property type="molecule type" value="Genomic_DNA"/>
</dbReference>
<reference evidence="2" key="1">
    <citation type="submission" date="2020-04" db="EMBL/GenBank/DDBJ databases">
        <authorList>
            <person name="Chiriac C."/>
            <person name="Salcher M."/>
            <person name="Ghai R."/>
            <person name="Kavagutti S V."/>
        </authorList>
    </citation>
    <scope>NUCLEOTIDE SEQUENCE</scope>
</reference>
<evidence type="ECO:0000256" key="1">
    <source>
        <dbReference type="SAM" id="MobiDB-lite"/>
    </source>
</evidence>
<evidence type="ECO:0000313" key="2">
    <source>
        <dbReference type="EMBL" id="CAB4141744.1"/>
    </source>
</evidence>
<gene>
    <name evidence="2" type="ORF">UFOVP426_35</name>
</gene>
<feature type="region of interest" description="Disordered" evidence="1">
    <location>
        <begin position="33"/>
        <end position="55"/>
    </location>
</feature>
<proteinExistence type="predicted"/>
<name>A0A6J5M4L9_9CAUD</name>
<feature type="region of interest" description="Disordered" evidence="1">
    <location>
        <begin position="71"/>
        <end position="90"/>
    </location>
</feature>